<evidence type="ECO:0000256" key="2">
    <source>
        <dbReference type="ARBA" id="ARBA00023295"/>
    </source>
</evidence>
<dbReference type="Pfam" id="PF00128">
    <property type="entry name" value="Alpha-amylase"/>
    <property type="match status" value="2"/>
</dbReference>
<gene>
    <name evidence="4" type="ORF">KOI35_14920</name>
</gene>
<protein>
    <submittedName>
        <fullName evidence="4">Alpha-amylase family protein</fullName>
    </submittedName>
</protein>
<keyword evidence="2" id="KW-0326">Glycosidase</keyword>
<evidence type="ECO:0000313" key="5">
    <source>
        <dbReference type="Proteomes" id="UP001519654"/>
    </source>
</evidence>
<dbReference type="Proteomes" id="UP001519654">
    <property type="component" value="Unassembled WGS sequence"/>
</dbReference>
<comment type="caution">
    <text evidence="4">The sequence shown here is derived from an EMBL/GenBank/DDBJ whole genome shotgun (WGS) entry which is preliminary data.</text>
</comment>
<feature type="domain" description="Glycosyl hydrolase family 13 catalytic" evidence="3">
    <location>
        <begin position="12"/>
        <end position="320"/>
    </location>
</feature>
<evidence type="ECO:0000313" key="4">
    <source>
        <dbReference type="EMBL" id="MBU2664792.1"/>
    </source>
</evidence>
<dbReference type="SMART" id="SM00642">
    <property type="entry name" value="Aamy"/>
    <property type="match status" value="1"/>
</dbReference>
<proteinExistence type="predicted"/>
<name>A0ABS5YMX6_9ACTN</name>
<reference evidence="4 5" key="1">
    <citation type="submission" date="2021-06" db="EMBL/GenBank/DDBJ databases">
        <title>Actinoplanes lichenicola sp. nov., and Actinoplanes ovalisporus sp. nov., isolated from lichen in Thailand.</title>
        <authorList>
            <person name="Saeng-In P."/>
            <person name="Kanchanasin P."/>
            <person name="Yuki M."/>
            <person name="Kudo T."/>
            <person name="Ohkuma M."/>
            <person name="Phongsopitanun W."/>
            <person name="Tanasupawat S."/>
        </authorList>
    </citation>
    <scope>NUCLEOTIDE SEQUENCE [LARGE SCALE GENOMIC DNA]</scope>
    <source>
        <strain evidence="4 5">NBRC 110975</strain>
    </source>
</reference>
<keyword evidence="5" id="KW-1185">Reference proteome</keyword>
<dbReference type="EMBL" id="JAHKKG010000004">
    <property type="protein sequence ID" value="MBU2664792.1"/>
    <property type="molecule type" value="Genomic_DNA"/>
</dbReference>
<evidence type="ECO:0000259" key="3">
    <source>
        <dbReference type="SMART" id="SM00642"/>
    </source>
</evidence>
<dbReference type="InterPro" id="IPR006047">
    <property type="entry name" value="GH13_cat_dom"/>
</dbReference>
<dbReference type="InterPro" id="IPR017853">
    <property type="entry name" value="GH"/>
</dbReference>
<keyword evidence="1" id="KW-0378">Hydrolase</keyword>
<evidence type="ECO:0000256" key="1">
    <source>
        <dbReference type="ARBA" id="ARBA00022801"/>
    </source>
</evidence>
<dbReference type="SUPFAM" id="SSF51445">
    <property type="entry name" value="(Trans)glycosidases"/>
    <property type="match status" value="1"/>
</dbReference>
<dbReference type="RefSeq" id="WP_215787716.1">
    <property type="nucleotide sequence ID" value="NZ_JAHKKG010000004.1"/>
</dbReference>
<dbReference type="PANTHER" id="PTHR10357:SF210">
    <property type="entry name" value="MALTODEXTRIN GLUCOSIDASE"/>
    <property type="match status" value="1"/>
</dbReference>
<dbReference type="Gene3D" id="3.20.20.80">
    <property type="entry name" value="Glycosidases"/>
    <property type="match status" value="1"/>
</dbReference>
<organism evidence="4 5">
    <name type="scientific">Paractinoplanes bogorensis</name>
    <dbReference type="NCBI Taxonomy" id="1610840"/>
    <lineage>
        <taxon>Bacteria</taxon>
        <taxon>Bacillati</taxon>
        <taxon>Actinomycetota</taxon>
        <taxon>Actinomycetes</taxon>
        <taxon>Micromonosporales</taxon>
        <taxon>Micromonosporaceae</taxon>
        <taxon>Paractinoplanes</taxon>
    </lineage>
</organism>
<dbReference type="CDD" id="cd11354">
    <property type="entry name" value="AmyAc_bac_CMD_like"/>
    <property type="match status" value="1"/>
</dbReference>
<accession>A0ABS5YMX6</accession>
<sequence length="396" mass="44072">MNSWAGHAIWWHVYPLGFGPLRQIEQWLDYAVELGANGLQLGPVFASETHGYDTTDHFRIDPRLGDEADFDALITAARSRGVRVLLDGVFNHVGRSFQAPAHWFTGGDFEGHDSLRELDHSQPEVQDHVVKVMQHWLERGIDGWRLDVAYGVPPEFWRAALARVRETAPDSWFVGEYIQGDYPAILRETTLDSLTQYELWKAIWSSINDGNFFELAWALERHAAVLAAGVPMTFVGNHDVTRIASKLDDPRHLAHALAVLFTVGGIPSLYYGDEQAFTGIKEDRAGGDDAIRPAFPATPGELAEFGWPTYRLHQRLIGLRRRNPWLTYAVTTAPHLTNQAVALTSTHDGNWITTLLNLSDEPYRFPGIDPAAEVLESSADAGDPAVVPAHGWAVIA</sequence>
<dbReference type="PANTHER" id="PTHR10357">
    <property type="entry name" value="ALPHA-AMYLASE FAMILY MEMBER"/>
    <property type="match status" value="1"/>
</dbReference>